<sequence>MDDRGSGQLRGPAPDSDTDSDTEGLRPRLQVIIHSGHFMVSSPHNDRSKEPDRSGSVQAGSIDPTLTRLFECMSLAYSGKLVSPKWKNFKGLRLLWRDKIRLNNAIWRAWYLQYVEKRKTPVCGFVTPLDGLEGDDHRKPEAVVLEGNYWKRRIEVVMKEYNKWRIYYKKRLRKLQQHGTLFEEQKHGASAWRGGEMFAVCPLMEEGRGKEEDMLYDLDYFLTDISDTLFTTTQNLPPSYQYPDFDYVGNADMIQPELATLQPSLDDFMDISDFFGGPRCLPSQHPPLCYEETQGYPTYNEGTSSQPNSTITCPRIPQPNSSYISRSDSCYPTPVLPTGYGTASIPCAPTNTETKPLCHYPESSDRYTTESFPSAPALPIHCISPNLPVQDQELLFPPVTCPKHPYNSVAPDATILNPAPPPSIHADVYPLYTESSPPIDAPHVFPIPKTNGHVASNKPRRPSAETPVRSLAIVSQQQITAPNTDASSNMSSCGPSGLNAKTGDRSDERSYPGIAVVPPPPQPPPSTRGVFSFAAPTAIFLSPVFCSSSNKTISGATNVTGPPLLPKTERLSPTTTCGDDRKDSLTVPCAQANSWNRTGGKKVESRRITHISAEQKRRCNIKLGFDTLQNLVTNLHGQHNNKLSKATILQKTGEYISKLQQERAQLQEESQRLRGQVQELSDTITVCQQQLPASGVPVTHQRFQHMRQMFQNYVQSRTLQNWKFWLFSILFRPLFESFNHMVSTASMTDLRDTSLEWLDQHCSLPALRPAVLNSLCQLSTSTSILTDPSLMPEQAMQAVTQGENGNDCF</sequence>
<name>A0A8J6FD22_ELECQ</name>
<reference evidence="10" key="1">
    <citation type="thesis" date="2020" institute="ProQuest LLC" country="789 East Eisenhower Parkway, Ann Arbor, MI, USA">
        <title>Comparative Genomics and Chromosome Evolution.</title>
        <authorList>
            <person name="Mudd A.B."/>
        </authorList>
    </citation>
    <scope>NUCLEOTIDE SEQUENCE</scope>
    <source>
        <strain evidence="10">HN-11 Male</strain>
        <tissue evidence="10">Kidney and liver</tissue>
    </source>
</reference>
<dbReference type="InterPro" id="IPR011598">
    <property type="entry name" value="bHLH_dom"/>
</dbReference>
<evidence type="ECO:0000259" key="9">
    <source>
        <dbReference type="PROSITE" id="PS50888"/>
    </source>
</evidence>
<evidence type="ECO:0000256" key="4">
    <source>
        <dbReference type="ARBA" id="ARBA00023125"/>
    </source>
</evidence>
<dbReference type="GO" id="GO:0005634">
    <property type="term" value="C:nucleus"/>
    <property type="evidence" value="ECO:0007669"/>
    <property type="project" value="UniProtKB-SubCell"/>
</dbReference>
<comment type="subcellular location">
    <subcellularLocation>
        <location evidence="1">Nucleus</location>
    </subcellularLocation>
</comment>
<evidence type="ECO:0000256" key="3">
    <source>
        <dbReference type="ARBA" id="ARBA00023015"/>
    </source>
</evidence>
<feature type="region of interest" description="Disordered" evidence="8">
    <location>
        <begin position="1"/>
        <end position="25"/>
    </location>
</feature>
<keyword evidence="4" id="KW-0238">DNA-binding</keyword>
<dbReference type="EMBL" id="WNTK01000004">
    <property type="protein sequence ID" value="KAG9485777.1"/>
    <property type="molecule type" value="Genomic_DNA"/>
</dbReference>
<feature type="compositionally biased region" description="Basic and acidic residues" evidence="8">
    <location>
        <begin position="44"/>
        <end position="53"/>
    </location>
</feature>
<feature type="region of interest" description="Disordered" evidence="8">
    <location>
        <begin position="557"/>
        <end position="583"/>
    </location>
</feature>
<dbReference type="AlphaFoldDB" id="A0A8J6FD22"/>
<dbReference type="GO" id="GO:0000981">
    <property type="term" value="F:DNA-binding transcription factor activity, RNA polymerase II-specific"/>
    <property type="evidence" value="ECO:0007669"/>
    <property type="project" value="TreeGrafter"/>
</dbReference>
<dbReference type="InterPro" id="IPR052207">
    <property type="entry name" value="Max-like/E-box_TFs"/>
</dbReference>
<evidence type="ECO:0000256" key="7">
    <source>
        <dbReference type="SAM" id="Coils"/>
    </source>
</evidence>
<dbReference type="InterPro" id="IPR036638">
    <property type="entry name" value="HLH_DNA-bd_sf"/>
</dbReference>
<dbReference type="Pfam" id="PF00010">
    <property type="entry name" value="HLH"/>
    <property type="match status" value="1"/>
</dbReference>
<dbReference type="FunFam" id="4.10.280.10:FF:000028">
    <property type="entry name" value="MLX interacting protein like"/>
    <property type="match status" value="1"/>
</dbReference>
<evidence type="ECO:0000313" key="11">
    <source>
        <dbReference type="Proteomes" id="UP000770717"/>
    </source>
</evidence>
<dbReference type="PANTHER" id="PTHR15741">
    <property type="entry name" value="BASIC HELIX-LOOP-HELIX ZIP TRANSCRIPTION FACTOR"/>
    <property type="match status" value="1"/>
</dbReference>
<proteinExistence type="predicted"/>
<evidence type="ECO:0000256" key="1">
    <source>
        <dbReference type="ARBA" id="ARBA00004123"/>
    </source>
</evidence>
<comment type="caution">
    <text evidence="10">The sequence shown here is derived from an EMBL/GenBank/DDBJ whole genome shotgun (WGS) entry which is preliminary data.</text>
</comment>
<keyword evidence="5" id="KW-0804">Transcription</keyword>
<keyword evidence="6" id="KW-0539">Nucleus</keyword>
<evidence type="ECO:0000256" key="2">
    <source>
        <dbReference type="ARBA" id="ARBA00022553"/>
    </source>
</evidence>
<organism evidence="10 11">
    <name type="scientific">Eleutherodactylus coqui</name>
    <name type="common">Puerto Rican coqui</name>
    <dbReference type="NCBI Taxonomy" id="57060"/>
    <lineage>
        <taxon>Eukaryota</taxon>
        <taxon>Metazoa</taxon>
        <taxon>Chordata</taxon>
        <taxon>Craniata</taxon>
        <taxon>Vertebrata</taxon>
        <taxon>Euteleostomi</taxon>
        <taxon>Amphibia</taxon>
        <taxon>Batrachia</taxon>
        <taxon>Anura</taxon>
        <taxon>Neobatrachia</taxon>
        <taxon>Hyloidea</taxon>
        <taxon>Eleutherodactylidae</taxon>
        <taxon>Eleutherodactylinae</taxon>
        <taxon>Eleutherodactylus</taxon>
        <taxon>Eleutherodactylus</taxon>
    </lineage>
</organism>
<dbReference type="GO" id="GO:0000978">
    <property type="term" value="F:RNA polymerase II cis-regulatory region sequence-specific DNA binding"/>
    <property type="evidence" value="ECO:0007669"/>
    <property type="project" value="TreeGrafter"/>
</dbReference>
<evidence type="ECO:0000256" key="5">
    <source>
        <dbReference type="ARBA" id="ARBA00023163"/>
    </source>
</evidence>
<feature type="region of interest" description="Disordered" evidence="8">
    <location>
        <begin position="478"/>
        <end position="507"/>
    </location>
</feature>
<dbReference type="OrthoDB" id="6022628at2759"/>
<dbReference type="SUPFAM" id="SSF47459">
    <property type="entry name" value="HLH, helix-loop-helix DNA-binding domain"/>
    <property type="match status" value="1"/>
</dbReference>
<protein>
    <recommendedName>
        <fullName evidence="9">BHLH domain-containing protein</fullName>
    </recommendedName>
</protein>
<dbReference type="CDD" id="cd21771">
    <property type="entry name" value="NES2-NLS_ChREBP"/>
    <property type="match status" value="1"/>
</dbReference>
<evidence type="ECO:0000256" key="6">
    <source>
        <dbReference type="ARBA" id="ARBA00023242"/>
    </source>
</evidence>
<keyword evidence="11" id="KW-1185">Reference proteome</keyword>
<feature type="domain" description="BHLH" evidence="9">
    <location>
        <begin position="605"/>
        <end position="659"/>
    </location>
</feature>
<evidence type="ECO:0000256" key="8">
    <source>
        <dbReference type="SAM" id="MobiDB-lite"/>
    </source>
</evidence>
<dbReference type="GO" id="GO:0046983">
    <property type="term" value="F:protein dimerization activity"/>
    <property type="evidence" value="ECO:0007669"/>
    <property type="project" value="InterPro"/>
</dbReference>
<feature type="coiled-coil region" evidence="7">
    <location>
        <begin position="649"/>
        <end position="683"/>
    </location>
</feature>
<dbReference type="PROSITE" id="PS50888">
    <property type="entry name" value="BHLH"/>
    <property type="match status" value="1"/>
</dbReference>
<feature type="region of interest" description="Disordered" evidence="8">
    <location>
        <begin position="39"/>
        <end position="60"/>
    </location>
</feature>
<gene>
    <name evidence="10" type="ORF">GDO78_008720</name>
</gene>
<keyword evidence="3" id="KW-0805">Transcription regulation</keyword>
<keyword evidence="7" id="KW-0175">Coiled coil</keyword>
<dbReference type="SMART" id="SM00353">
    <property type="entry name" value="HLH"/>
    <property type="match status" value="1"/>
</dbReference>
<dbReference type="Gene3D" id="4.10.280.10">
    <property type="entry name" value="Helix-loop-helix DNA-binding domain"/>
    <property type="match status" value="1"/>
</dbReference>
<feature type="compositionally biased region" description="Polar residues" evidence="8">
    <location>
        <begin position="478"/>
        <end position="494"/>
    </location>
</feature>
<dbReference type="Proteomes" id="UP000770717">
    <property type="component" value="Unassembled WGS sequence"/>
</dbReference>
<accession>A0A8J6FD22</accession>
<evidence type="ECO:0000313" key="10">
    <source>
        <dbReference type="EMBL" id="KAG9485777.1"/>
    </source>
</evidence>
<dbReference type="PANTHER" id="PTHR15741:SF14">
    <property type="entry name" value="CARBOHYDRATE-RESPONSIVE ELEMENT-BINDING PROTEIN"/>
    <property type="match status" value="1"/>
</dbReference>
<keyword evidence="2" id="KW-0597">Phosphoprotein</keyword>